<dbReference type="PROSITE" id="PS50235">
    <property type="entry name" value="USP_3"/>
    <property type="match status" value="1"/>
</dbReference>
<dbReference type="Pfam" id="PF02148">
    <property type="entry name" value="zf-UBP"/>
    <property type="match status" value="1"/>
</dbReference>
<dbReference type="OrthoDB" id="289038at2759"/>
<feature type="domain" description="UBP-type" evidence="8">
    <location>
        <begin position="1"/>
        <end position="92"/>
    </location>
</feature>
<dbReference type="Proteomes" id="UP000777482">
    <property type="component" value="Unassembled WGS sequence"/>
</dbReference>
<comment type="caution">
    <text evidence="9">The sequence shown here is derived from an EMBL/GenBank/DDBJ whole genome shotgun (WGS) entry which is preliminary data.</text>
</comment>
<keyword evidence="10" id="KW-1185">Reference proteome</keyword>
<evidence type="ECO:0000256" key="2">
    <source>
        <dbReference type="ARBA" id="ARBA00022771"/>
    </source>
</evidence>
<keyword evidence="5" id="KW-0378">Hydrolase</keyword>
<dbReference type="InterPro" id="IPR050164">
    <property type="entry name" value="Peptidase_C19"/>
</dbReference>
<feature type="region of interest" description="Disordered" evidence="6">
    <location>
        <begin position="536"/>
        <end position="666"/>
    </location>
</feature>
<sequence length="666" mass="71806">SAAPSTPAPSCSACGTLPLRPYFCLTCEATFCRHDKTASDHAASHAANEQHHLAWDLRAQALYCFGCNDHVRNAAVERFLAAETISHADSNQAPADSHRAGKRKRVNTSLSLTPPTAFGASANLPARGIRNLGNSCYMSVVLQTFLANPFLRAYFLADRHNRYACARTLAGEACLSCELDLLFSEQYSPDPAPHAPTRTDRKHNRCGLAALNLLHSSSVLHQDEPAPADAARCPCIVHSTFAGESRSKITCGRCHHQSETLEPFLDLSLDLRDRKSGEMAKTLADCLRSYTTPENLPSKYSCAACGDGVPTASKRLSIKSLPSVLCIQFKRFEITNQAHKIDTPIRYPLQLDMGPYLTDHLEYPASYKPSNATRFGLMAVIAHEGTLSQGHYTCYIRGADDFFAVDDEKVRRASIGEVLAAKAMYRNALNLARPIARAQLARPAAATVPRSFATFTPRLAGKPVEEQSAQHPGKSDVPHLENPTLSEEAVHADLLDIDPLAGKHHHGSSSTAAGTAEKVVDQVKDAASKVADKVKDAASTVTGAGNPQKRSYHSSAVRRAPAKAKENPEGSKPVEEQSAQHPGKSGIDHLENPSMSEEHVHADRTAHDPLPGDKKPSRQDNKAPNKNNVSRPPHGGGQVEPAGKPATASVDDLPDGEATKKSLNPH</sequence>
<dbReference type="InterPro" id="IPR013083">
    <property type="entry name" value="Znf_RING/FYVE/PHD"/>
</dbReference>
<evidence type="ECO:0000313" key="9">
    <source>
        <dbReference type="EMBL" id="KAG0661067.1"/>
    </source>
</evidence>
<evidence type="ECO:0000256" key="1">
    <source>
        <dbReference type="ARBA" id="ARBA00022723"/>
    </source>
</evidence>
<feature type="compositionally biased region" description="Basic and acidic residues" evidence="6">
    <location>
        <begin position="563"/>
        <end position="575"/>
    </location>
</feature>
<dbReference type="PANTHER" id="PTHR24006">
    <property type="entry name" value="UBIQUITIN CARBOXYL-TERMINAL HYDROLASE"/>
    <property type="match status" value="1"/>
</dbReference>
<comment type="similarity">
    <text evidence="5">Belongs to the peptidase C19 family.</text>
</comment>
<evidence type="ECO:0000256" key="3">
    <source>
        <dbReference type="ARBA" id="ARBA00022833"/>
    </source>
</evidence>
<feature type="region of interest" description="Disordered" evidence="6">
    <location>
        <begin position="457"/>
        <end position="481"/>
    </location>
</feature>
<dbReference type="AlphaFoldDB" id="A0A9P6W2U8"/>
<keyword evidence="3" id="KW-0862">Zinc</keyword>
<dbReference type="InterPro" id="IPR028889">
    <property type="entry name" value="USP"/>
</dbReference>
<organism evidence="9 10">
    <name type="scientific">Rhodotorula mucilaginosa</name>
    <name type="common">Yeast</name>
    <name type="synonym">Rhodotorula rubra</name>
    <dbReference type="NCBI Taxonomy" id="5537"/>
    <lineage>
        <taxon>Eukaryota</taxon>
        <taxon>Fungi</taxon>
        <taxon>Dikarya</taxon>
        <taxon>Basidiomycota</taxon>
        <taxon>Pucciniomycotina</taxon>
        <taxon>Microbotryomycetes</taxon>
        <taxon>Sporidiobolales</taxon>
        <taxon>Sporidiobolaceae</taxon>
        <taxon>Rhodotorula</taxon>
    </lineage>
</organism>
<proteinExistence type="inferred from homology"/>
<protein>
    <recommendedName>
        <fullName evidence="5">Ubiquitin carboxyl-terminal hydrolase</fullName>
        <ecNumber evidence="5">3.4.19.12</ecNumber>
    </recommendedName>
</protein>
<dbReference type="PROSITE" id="PS00972">
    <property type="entry name" value="USP_1"/>
    <property type="match status" value="1"/>
</dbReference>
<dbReference type="InterPro" id="IPR038765">
    <property type="entry name" value="Papain-like_cys_pep_sf"/>
</dbReference>
<dbReference type="InterPro" id="IPR001394">
    <property type="entry name" value="Peptidase_C19_UCH"/>
</dbReference>
<dbReference type="GO" id="GO:0005829">
    <property type="term" value="C:cytosol"/>
    <property type="evidence" value="ECO:0007669"/>
    <property type="project" value="TreeGrafter"/>
</dbReference>
<dbReference type="GO" id="GO:0006508">
    <property type="term" value="P:proteolysis"/>
    <property type="evidence" value="ECO:0007669"/>
    <property type="project" value="UniProtKB-KW"/>
</dbReference>
<dbReference type="SUPFAM" id="SSF54001">
    <property type="entry name" value="Cysteine proteinases"/>
    <property type="match status" value="1"/>
</dbReference>
<dbReference type="PROSITE" id="PS00973">
    <property type="entry name" value="USP_2"/>
    <property type="match status" value="1"/>
</dbReference>
<feature type="domain" description="USP" evidence="7">
    <location>
        <begin position="127"/>
        <end position="431"/>
    </location>
</feature>
<keyword evidence="5" id="KW-0788">Thiol protease</keyword>
<gene>
    <name evidence="9" type="ORF">C6P46_004174</name>
</gene>
<keyword evidence="1" id="KW-0479">Metal-binding</keyword>
<feature type="non-terminal residue" evidence="9">
    <location>
        <position position="666"/>
    </location>
</feature>
<dbReference type="SUPFAM" id="SSF57850">
    <property type="entry name" value="RING/U-box"/>
    <property type="match status" value="1"/>
</dbReference>
<comment type="catalytic activity">
    <reaction evidence="5">
        <text>Thiol-dependent hydrolysis of ester, thioester, amide, peptide and isopeptide bonds formed by the C-terminal Gly of ubiquitin (a 76-residue protein attached to proteins as an intracellular targeting signal).</text>
        <dbReference type="EC" id="3.4.19.12"/>
    </reaction>
</comment>
<evidence type="ECO:0000313" key="10">
    <source>
        <dbReference type="Proteomes" id="UP000777482"/>
    </source>
</evidence>
<evidence type="ECO:0000256" key="6">
    <source>
        <dbReference type="SAM" id="MobiDB-lite"/>
    </source>
</evidence>
<dbReference type="GO" id="GO:0005634">
    <property type="term" value="C:nucleus"/>
    <property type="evidence" value="ECO:0007669"/>
    <property type="project" value="TreeGrafter"/>
</dbReference>
<keyword evidence="5" id="KW-0645">Protease</keyword>
<evidence type="ECO:0000256" key="5">
    <source>
        <dbReference type="RuleBase" id="RU366025"/>
    </source>
</evidence>
<name>A0A9P6W2U8_RHOMI</name>
<dbReference type="Pfam" id="PF00443">
    <property type="entry name" value="UCH"/>
    <property type="match status" value="1"/>
</dbReference>
<feature type="compositionally biased region" description="Polar residues" evidence="6">
    <location>
        <begin position="539"/>
        <end position="549"/>
    </location>
</feature>
<dbReference type="GO" id="GO:0004843">
    <property type="term" value="F:cysteine-type deubiquitinase activity"/>
    <property type="evidence" value="ECO:0007669"/>
    <property type="project" value="UniProtKB-UniRule"/>
</dbReference>
<keyword evidence="2 4" id="KW-0863">Zinc-finger</keyword>
<accession>A0A9P6W2U8</accession>
<dbReference type="EMBL" id="PUHQ01000038">
    <property type="protein sequence ID" value="KAG0661067.1"/>
    <property type="molecule type" value="Genomic_DNA"/>
</dbReference>
<evidence type="ECO:0000256" key="4">
    <source>
        <dbReference type="PROSITE-ProRule" id="PRU00502"/>
    </source>
</evidence>
<dbReference type="PROSITE" id="PS50271">
    <property type="entry name" value="ZF_UBP"/>
    <property type="match status" value="1"/>
</dbReference>
<dbReference type="PANTHER" id="PTHR24006:SF937">
    <property type="entry name" value="UBIQUITIN CARBOXYL-TERMINAL HYDROLASE"/>
    <property type="match status" value="1"/>
</dbReference>
<dbReference type="EC" id="3.4.19.12" evidence="5"/>
<dbReference type="GO" id="GO:0008270">
    <property type="term" value="F:zinc ion binding"/>
    <property type="evidence" value="ECO:0007669"/>
    <property type="project" value="UniProtKB-KW"/>
</dbReference>
<dbReference type="Gene3D" id="3.30.40.10">
    <property type="entry name" value="Zinc/RING finger domain, C3HC4 (zinc finger)"/>
    <property type="match status" value="1"/>
</dbReference>
<evidence type="ECO:0000259" key="7">
    <source>
        <dbReference type="PROSITE" id="PS50235"/>
    </source>
</evidence>
<reference evidence="9 10" key="1">
    <citation type="submission" date="2020-11" db="EMBL/GenBank/DDBJ databases">
        <title>Kefir isolates.</title>
        <authorList>
            <person name="Marcisauskas S."/>
            <person name="Kim Y."/>
            <person name="Blasche S."/>
        </authorList>
    </citation>
    <scope>NUCLEOTIDE SEQUENCE [LARGE SCALE GENOMIC DNA]</scope>
    <source>
        <strain evidence="9 10">KR</strain>
    </source>
</reference>
<keyword evidence="5" id="KW-0833">Ubl conjugation pathway</keyword>
<dbReference type="Gene3D" id="3.90.70.10">
    <property type="entry name" value="Cysteine proteinases"/>
    <property type="match status" value="1"/>
</dbReference>
<dbReference type="InterPro" id="IPR001607">
    <property type="entry name" value="Znf_UBP"/>
</dbReference>
<feature type="compositionally biased region" description="Basic and acidic residues" evidence="6">
    <location>
        <begin position="586"/>
        <end position="623"/>
    </location>
</feature>
<evidence type="ECO:0000259" key="8">
    <source>
        <dbReference type="PROSITE" id="PS50271"/>
    </source>
</evidence>
<dbReference type="InterPro" id="IPR018200">
    <property type="entry name" value="USP_CS"/>
</dbReference>
<dbReference type="GO" id="GO:0016579">
    <property type="term" value="P:protein deubiquitination"/>
    <property type="evidence" value="ECO:0007669"/>
    <property type="project" value="InterPro"/>
</dbReference>